<dbReference type="EMBL" id="CM046399">
    <property type="protein sequence ID" value="KAI8529237.1"/>
    <property type="molecule type" value="Genomic_DNA"/>
</dbReference>
<protein>
    <submittedName>
        <fullName evidence="1">Uncharacterized protein</fullName>
    </submittedName>
</protein>
<keyword evidence="2" id="KW-1185">Reference proteome</keyword>
<gene>
    <name evidence="1" type="ORF">RHMOL_Rhmol12G0209600</name>
</gene>
<evidence type="ECO:0000313" key="2">
    <source>
        <dbReference type="Proteomes" id="UP001062846"/>
    </source>
</evidence>
<accession>A0ACC0LKX5</accession>
<reference evidence="1" key="1">
    <citation type="submission" date="2022-02" db="EMBL/GenBank/DDBJ databases">
        <title>Plant Genome Project.</title>
        <authorList>
            <person name="Zhang R.-G."/>
        </authorList>
    </citation>
    <scope>NUCLEOTIDE SEQUENCE</scope>
    <source>
        <strain evidence="1">AT1</strain>
    </source>
</reference>
<proteinExistence type="predicted"/>
<sequence length="118" mass="13323">MHRMGTTLVEEKEMVKLEVEERMDRAFVDRDSFGHRFGLGYFSASGLGAPFLSCPVALPDKEVIIYFCLMGERGKAYALLGLLSFQASSHESISRAYLFSSKRKIGLIFLLLMMFVTI</sequence>
<comment type="caution">
    <text evidence="1">The sequence shown here is derived from an EMBL/GenBank/DDBJ whole genome shotgun (WGS) entry which is preliminary data.</text>
</comment>
<dbReference type="Proteomes" id="UP001062846">
    <property type="component" value="Chromosome 12"/>
</dbReference>
<name>A0ACC0LKX5_RHOML</name>
<evidence type="ECO:0000313" key="1">
    <source>
        <dbReference type="EMBL" id="KAI8529237.1"/>
    </source>
</evidence>
<organism evidence="1 2">
    <name type="scientific">Rhododendron molle</name>
    <name type="common">Chinese azalea</name>
    <name type="synonym">Azalea mollis</name>
    <dbReference type="NCBI Taxonomy" id="49168"/>
    <lineage>
        <taxon>Eukaryota</taxon>
        <taxon>Viridiplantae</taxon>
        <taxon>Streptophyta</taxon>
        <taxon>Embryophyta</taxon>
        <taxon>Tracheophyta</taxon>
        <taxon>Spermatophyta</taxon>
        <taxon>Magnoliopsida</taxon>
        <taxon>eudicotyledons</taxon>
        <taxon>Gunneridae</taxon>
        <taxon>Pentapetalae</taxon>
        <taxon>asterids</taxon>
        <taxon>Ericales</taxon>
        <taxon>Ericaceae</taxon>
        <taxon>Ericoideae</taxon>
        <taxon>Rhodoreae</taxon>
        <taxon>Rhododendron</taxon>
    </lineage>
</organism>